<dbReference type="GO" id="GO:0004574">
    <property type="term" value="F:oligo-1,6-glucosidase activity"/>
    <property type="evidence" value="ECO:0007669"/>
    <property type="project" value="UniProtKB-EC"/>
</dbReference>
<organism evidence="3 4">
    <name type="scientific">Bifidobacterium reuteri DSM 23975</name>
    <dbReference type="NCBI Taxonomy" id="1437610"/>
    <lineage>
        <taxon>Bacteria</taxon>
        <taxon>Bacillati</taxon>
        <taxon>Actinomycetota</taxon>
        <taxon>Actinomycetes</taxon>
        <taxon>Bifidobacteriales</taxon>
        <taxon>Bifidobacteriaceae</taxon>
        <taxon>Bifidobacterium</taxon>
    </lineage>
</organism>
<evidence type="ECO:0000313" key="3">
    <source>
        <dbReference type="EMBL" id="KFI83837.1"/>
    </source>
</evidence>
<dbReference type="GO" id="GO:0009313">
    <property type="term" value="P:oligosaccharide catabolic process"/>
    <property type="evidence" value="ECO:0007669"/>
    <property type="project" value="TreeGrafter"/>
</dbReference>
<sequence length="585" mass="65116">MTANNKRDDWWKQAVVYQVYPRSFKDANGDGLGDIAGVTEKIPYLKALGVDAIWLSPFYPSDLADGGYDVIDYRNVDPRLGTMDDFDAMVAAAHEAGIKVIVDIVPNHTADKHVFFQEALAAGPGSPERDRYIFRDGRGEHGELPPNDWISLFGGPAWEQVPDGQWYLHIFAKQQPDVNWNNPDIHEEFKKTLRFWSDHGTDGFRIDVAHGLAKDLESTPLDQMDPLAVQHGLCHDFTSPLWDRREVHDIYREWREVFNEYNPPRFAVGEAWVVPEHQHLYASTDELGQVFNFEFAEANWDVDAMRAAILAGLRSAEETHDSTTTWVMSNHDVPRHVSRYGLPQVPASSHHQLAKDWLLRDGTSYFEDRELGTKRARAAILMELGLPGSVYIYQGEELGLPEVADIPWDRLEDPTPFFTRERFIEKGRDGCRVPLPWVAADVPAPADWNEGFGTGASFGFSPATKADGSASVDPHLPQPLWYKDYAADAEAADDASMLNLYRTTLTLRASLLTATADTADCAAIDAGHDVIAYSRPSTDGRRFASYTNFGAAAVTLPAGEVVLASGDLTADGALPQDTTVWILLD</sequence>
<feature type="domain" description="Glycosyl hydrolase family 13 catalytic" evidence="2">
    <location>
        <begin position="18"/>
        <end position="432"/>
    </location>
</feature>
<evidence type="ECO:0000313" key="4">
    <source>
        <dbReference type="Proteomes" id="UP000028984"/>
    </source>
</evidence>
<keyword evidence="3" id="KW-0326">Glycosidase</keyword>
<dbReference type="OrthoDB" id="9043248at2"/>
<comment type="similarity">
    <text evidence="1">Belongs to the glycosyl hydrolase 13 family.</text>
</comment>
<evidence type="ECO:0000256" key="1">
    <source>
        <dbReference type="ARBA" id="ARBA00008061"/>
    </source>
</evidence>
<dbReference type="InterPro" id="IPR017853">
    <property type="entry name" value="GH"/>
</dbReference>
<evidence type="ECO:0000259" key="2">
    <source>
        <dbReference type="SMART" id="SM00642"/>
    </source>
</evidence>
<keyword evidence="3" id="KW-0378">Hydrolase</keyword>
<protein>
    <submittedName>
        <fullName evidence="3">Alpha amylase</fullName>
        <ecNumber evidence="3">3.2.1.10</ecNumber>
    </submittedName>
</protein>
<dbReference type="PANTHER" id="PTHR10357">
    <property type="entry name" value="ALPHA-AMYLASE FAMILY MEMBER"/>
    <property type="match status" value="1"/>
</dbReference>
<dbReference type="PANTHER" id="PTHR10357:SF179">
    <property type="entry name" value="NEUTRAL AND BASIC AMINO ACID TRANSPORT PROTEIN RBAT"/>
    <property type="match status" value="1"/>
</dbReference>
<dbReference type="Proteomes" id="UP000028984">
    <property type="component" value="Unassembled WGS sequence"/>
</dbReference>
<dbReference type="EC" id="3.2.1.10" evidence="3"/>
<gene>
    <name evidence="3" type="ORF">BREU_2241</name>
</gene>
<dbReference type="STRING" id="1437610.BREU_2241"/>
<dbReference type="Gene3D" id="3.20.20.80">
    <property type="entry name" value="Glycosidases"/>
    <property type="match status" value="2"/>
</dbReference>
<proteinExistence type="inferred from homology"/>
<dbReference type="Gene3D" id="3.90.400.10">
    <property type="entry name" value="Oligo-1,6-glucosidase, Domain 2"/>
    <property type="match status" value="1"/>
</dbReference>
<dbReference type="eggNOG" id="COG0366">
    <property type="taxonomic scope" value="Bacteria"/>
</dbReference>
<dbReference type="SMART" id="SM00642">
    <property type="entry name" value="Aamy"/>
    <property type="match status" value="1"/>
</dbReference>
<name>A0A087CKN7_9BIFI</name>
<accession>A0A087CKN7</accession>
<dbReference type="Pfam" id="PF00128">
    <property type="entry name" value="Alpha-amylase"/>
    <property type="match status" value="1"/>
</dbReference>
<dbReference type="AlphaFoldDB" id="A0A087CKN7"/>
<dbReference type="EMBL" id="JGZK01000020">
    <property type="protein sequence ID" value="KFI83837.1"/>
    <property type="molecule type" value="Genomic_DNA"/>
</dbReference>
<dbReference type="SUPFAM" id="SSF51445">
    <property type="entry name" value="(Trans)glycosidases"/>
    <property type="match status" value="1"/>
</dbReference>
<dbReference type="CDD" id="cd11332">
    <property type="entry name" value="AmyAc_OligoGlu_TS"/>
    <property type="match status" value="1"/>
</dbReference>
<dbReference type="InterPro" id="IPR045857">
    <property type="entry name" value="O16G_dom_2"/>
</dbReference>
<keyword evidence="4" id="KW-1185">Reference proteome</keyword>
<dbReference type="RefSeq" id="WP_044089229.1">
    <property type="nucleotide sequence ID" value="NZ_JDUW01000007.1"/>
</dbReference>
<reference evidence="3 4" key="1">
    <citation type="submission" date="2014-03" db="EMBL/GenBank/DDBJ databases">
        <title>Genomics of Bifidobacteria.</title>
        <authorList>
            <person name="Ventura M."/>
            <person name="Milani C."/>
            <person name="Lugli G.A."/>
        </authorList>
    </citation>
    <scope>NUCLEOTIDE SEQUENCE [LARGE SCALE GENOMIC DNA]</scope>
    <source>
        <strain evidence="3 4">DSM 23975</strain>
    </source>
</reference>
<dbReference type="GO" id="GO:0004556">
    <property type="term" value="F:alpha-amylase activity"/>
    <property type="evidence" value="ECO:0007669"/>
    <property type="project" value="TreeGrafter"/>
</dbReference>
<comment type="caution">
    <text evidence="3">The sequence shown here is derived from an EMBL/GenBank/DDBJ whole genome shotgun (WGS) entry which is preliminary data.</text>
</comment>
<dbReference type="InterPro" id="IPR006047">
    <property type="entry name" value="GH13_cat_dom"/>
</dbReference>